<dbReference type="SUPFAM" id="SSF161098">
    <property type="entry name" value="MetI-like"/>
    <property type="match status" value="3"/>
</dbReference>
<dbReference type="PANTHER" id="PTHR43357:SF4">
    <property type="entry name" value="INNER MEMBRANE ABC TRANSPORTER PERMEASE PROTEIN YDCV"/>
    <property type="match status" value="1"/>
</dbReference>
<keyword evidence="4" id="KW-0997">Cell inner membrane</keyword>
<feature type="domain" description="ABC transmembrane type-1" evidence="9">
    <location>
        <begin position="323"/>
        <end position="544"/>
    </location>
</feature>
<dbReference type="PANTHER" id="PTHR43357">
    <property type="entry name" value="INNER MEMBRANE ABC TRANSPORTER PERMEASE PROTEIN YDCV"/>
    <property type="match status" value="1"/>
</dbReference>
<feature type="transmembrane region" description="Helical" evidence="8">
    <location>
        <begin position="80"/>
        <end position="102"/>
    </location>
</feature>
<feature type="domain" description="ABC transmembrane type-1" evidence="9">
    <location>
        <begin position="43"/>
        <end position="237"/>
    </location>
</feature>
<evidence type="ECO:0000259" key="9">
    <source>
        <dbReference type="PROSITE" id="PS50928"/>
    </source>
</evidence>
<reference evidence="11" key="1">
    <citation type="submission" date="2020-05" db="EMBL/GenBank/DDBJ databases">
        <authorList>
            <person name="Chiriac C."/>
            <person name="Salcher M."/>
            <person name="Ghai R."/>
            <person name="Kavagutti S V."/>
        </authorList>
    </citation>
    <scope>NUCLEOTIDE SEQUENCE</scope>
</reference>
<dbReference type="CDD" id="cd06261">
    <property type="entry name" value="TM_PBP2"/>
    <property type="match status" value="2"/>
</dbReference>
<dbReference type="InterPro" id="IPR000515">
    <property type="entry name" value="MetI-like"/>
</dbReference>
<sequence>MFLAAFFVWPVVAIVTRGLRPSGHWELTAIVDVFRDPSITRVMWFTVWESLLSTILCVLVGLPGAALFARFEFRGRRILWALLLVPFVLPTVVAGLAFLSLIGPAGITGVELTGTIWAILIAHLFFNYAVVVRTVGSAWAAMGESEVNAARTLGASPLRALLTITLPRLRSSVLAAASIVFLFSFTSFGIVLILGGVRQRTIEVEIYDQTARFLHLDVAAALSIMQLVGVVIILMLFNRARRSRSDGSGDHAGTPLSRRARTRGERAFIGANLLFMGLFLGCPLAVLVIRSFSTSKGWGFHAYSALGSNRRGSSAFVAPLDAVGNSLKFALATMTLSVLLGCCAAWSLARPPRLLSGNSQPTRRPKNRLKIRPRSRLGAGRVFDSLTEGFLMIPLGTSAVTVGFGCLIALADPPLDFRSSWWMLPIAHSVIALPFVVRLLVPAVRSIDPKLREAAALLGAGRFSVWFTIDLPMIRRQIAVAAGFAFAVSLGEFGATSFLVRASDVTVPIAIYRSLGRPGGDNLSQAMALSVILMAAVTVVIVVIDRLRPSTSAEF</sequence>
<keyword evidence="6 8" id="KW-1133">Transmembrane helix</keyword>
<dbReference type="Pfam" id="PF00528">
    <property type="entry name" value="BPD_transp_1"/>
    <property type="match status" value="2"/>
</dbReference>
<dbReference type="EMBL" id="CAFBNC010000079">
    <property type="protein sequence ID" value="CAB4943830.1"/>
    <property type="molecule type" value="Genomic_DNA"/>
</dbReference>
<evidence type="ECO:0000256" key="3">
    <source>
        <dbReference type="ARBA" id="ARBA00022475"/>
    </source>
</evidence>
<comment type="subcellular location">
    <subcellularLocation>
        <location evidence="1">Cell inner membrane</location>
        <topology evidence="1">Multi-pass membrane protein</topology>
    </subcellularLocation>
</comment>
<feature type="transmembrane region" description="Helical" evidence="8">
    <location>
        <begin position="478"/>
        <end position="503"/>
    </location>
</feature>
<gene>
    <name evidence="10" type="ORF">UFOPK1392_00441</name>
    <name evidence="11" type="ORF">UFOPK3733_01454</name>
</gene>
<proteinExistence type="predicted"/>
<protein>
    <submittedName>
        <fullName evidence="11">Unannotated protein</fullName>
    </submittedName>
</protein>
<feature type="transmembrane region" description="Helical" evidence="8">
    <location>
        <begin position="173"/>
        <end position="194"/>
    </location>
</feature>
<evidence type="ECO:0000256" key="1">
    <source>
        <dbReference type="ARBA" id="ARBA00004429"/>
    </source>
</evidence>
<feature type="transmembrane region" description="Helical" evidence="8">
    <location>
        <begin position="329"/>
        <end position="349"/>
    </location>
</feature>
<dbReference type="InterPro" id="IPR035906">
    <property type="entry name" value="MetI-like_sf"/>
</dbReference>
<evidence type="ECO:0000313" key="10">
    <source>
        <dbReference type="EMBL" id="CAB4322704.1"/>
    </source>
</evidence>
<dbReference type="EMBL" id="CAEMXZ010000012">
    <property type="protein sequence ID" value="CAB4322704.1"/>
    <property type="molecule type" value="Genomic_DNA"/>
</dbReference>
<accession>A0A6J7JJZ9</accession>
<keyword evidence="3" id="KW-1003">Cell membrane</keyword>
<feature type="transmembrane region" description="Helical" evidence="8">
    <location>
        <begin position="42"/>
        <end position="68"/>
    </location>
</feature>
<dbReference type="Gene3D" id="1.10.3720.10">
    <property type="entry name" value="MetI-like"/>
    <property type="match status" value="2"/>
</dbReference>
<keyword evidence="7 8" id="KW-0472">Membrane</keyword>
<keyword evidence="2" id="KW-0813">Transport</keyword>
<evidence type="ECO:0000256" key="6">
    <source>
        <dbReference type="ARBA" id="ARBA00022989"/>
    </source>
</evidence>
<feature type="transmembrane region" description="Helical" evidence="8">
    <location>
        <begin position="214"/>
        <end position="237"/>
    </location>
</feature>
<feature type="transmembrane region" description="Helical" evidence="8">
    <location>
        <begin position="390"/>
        <end position="410"/>
    </location>
</feature>
<evidence type="ECO:0000256" key="4">
    <source>
        <dbReference type="ARBA" id="ARBA00022519"/>
    </source>
</evidence>
<feature type="transmembrane region" description="Helical" evidence="8">
    <location>
        <begin position="114"/>
        <end position="132"/>
    </location>
</feature>
<evidence type="ECO:0000256" key="8">
    <source>
        <dbReference type="SAM" id="Phobius"/>
    </source>
</evidence>
<keyword evidence="5 8" id="KW-0812">Transmembrane</keyword>
<name>A0A6J7JJZ9_9ZZZZ</name>
<dbReference type="GO" id="GO:0055085">
    <property type="term" value="P:transmembrane transport"/>
    <property type="evidence" value="ECO:0007669"/>
    <property type="project" value="InterPro"/>
</dbReference>
<feature type="transmembrane region" description="Helical" evidence="8">
    <location>
        <begin position="267"/>
        <end position="289"/>
    </location>
</feature>
<dbReference type="GO" id="GO:0005886">
    <property type="term" value="C:plasma membrane"/>
    <property type="evidence" value="ECO:0007669"/>
    <property type="project" value="UniProtKB-SubCell"/>
</dbReference>
<evidence type="ECO:0000256" key="7">
    <source>
        <dbReference type="ARBA" id="ARBA00023136"/>
    </source>
</evidence>
<dbReference type="AlphaFoldDB" id="A0A6J7JJZ9"/>
<evidence type="ECO:0000256" key="5">
    <source>
        <dbReference type="ARBA" id="ARBA00022692"/>
    </source>
</evidence>
<dbReference type="PROSITE" id="PS50928">
    <property type="entry name" value="ABC_TM1"/>
    <property type="match status" value="2"/>
</dbReference>
<feature type="transmembrane region" description="Helical" evidence="8">
    <location>
        <begin position="523"/>
        <end position="544"/>
    </location>
</feature>
<feature type="transmembrane region" description="Helical" evidence="8">
    <location>
        <begin position="422"/>
        <end position="441"/>
    </location>
</feature>
<evidence type="ECO:0000256" key="2">
    <source>
        <dbReference type="ARBA" id="ARBA00022448"/>
    </source>
</evidence>
<evidence type="ECO:0000313" key="11">
    <source>
        <dbReference type="EMBL" id="CAB4943830.1"/>
    </source>
</evidence>
<organism evidence="11">
    <name type="scientific">freshwater metagenome</name>
    <dbReference type="NCBI Taxonomy" id="449393"/>
    <lineage>
        <taxon>unclassified sequences</taxon>
        <taxon>metagenomes</taxon>
        <taxon>ecological metagenomes</taxon>
    </lineage>
</organism>